<reference evidence="2 3" key="1">
    <citation type="journal article" date="2017" name="Curr. Biol.">
        <title>Genome architecture and evolution of a unichromosomal asexual nematode.</title>
        <authorList>
            <person name="Fradin H."/>
            <person name="Zegar C."/>
            <person name="Gutwein M."/>
            <person name="Lucas J."/>
            <person name="Kovtun M."/>
            <person name="Corcoran D."/>
            <person name="Baugh L.R."/>
            <person name="Kiontke K."/>
            <person name="Gunsalus K."/>
            <person name="Fitch D.H."/>
            <person name="Piano F."/>
        </authorList>
    </citation>
    <scope>NUCLEOTIDE SEQUENCE [LARGE SCALE GENOMIC DNA]</scope>
    <source>
        <strain evidence="2">PF1309</strain>
    </source>
</reference>
<organism evidence="2 3">
    <name type="scientific">Diploscapter pachys</name>
    <dbReference type="NCBI Taxonomy" id="2018661"/>
    <lineage>
        <taxon>Eukaryota</taxon>
        <taxon>Metazoa</taxon>
        <taxon>Ecdysozoa</taxon>
        <taxon>Nematoda</taxon>
        <taxon>Chromadorea</taxon>
        <taxon>Rhabditida</taxon>
        <taxon>Rhabditina</taxon>
        <taxon>Rhabditomorpha</taxon>
        <taxon>Rhabditoidea</taxon>
        <taxon>Rhabditidae</taxon>
        <taxon>Diploscapter</taxon>
    </lineage>
</organism>
<dbReference type="EMBL" id="LIAE01006215">
    <property type="protein sequence ID" value="PAV92401.1"/>
    <property type="molecule type" value="Genomic_DNA"/>
</dbReference>
<proteinExistence type="predicted"/>
<feature type="region of interest" description="Disordered" evidence="1">
    <location>
        <begin position="66"/>
        <end position="89"/>
    </location>
</feature>
<name>A0A2A2M1I3_9BILA</name>
<evidence type="ECO:0000313" key="3">
    <source>
        <dbReference type="Proteomes" id="UP000218231"/>
    </source>
</evidence>
<keyword evidence="3" id="KW-1185">Reference proteome</keyword>
<accession>A0A2A2M1I3</accession>
<evidence type="ECO:0000313" key="2">
    <source>
        <dbReference type="EMBL" id="PAV92401.1"/>
    </source>
</evidence>
<protein>
    <submittedName>
        <fullName evidence="2">Uncharacterized protein</fullName>
    </submittedName>
</protein>
<sequence>MRVRGEQAHHRQRVEALTSGERRAVGQQPGAFISGDKRQGHGQNPHGTVHACGSTDAQAIASVEERKRGSAIAGSRKDTDAIPRFCGNP</sequence>
<comment type="caution">
    <text evidence="2">The sequence shown here is derived from an EMBL/GenBank/DDBJ whole genome shotgun (WGS) entry which is preliminary data.</text>
</comment>
<gene>
    <name evidence="2" type="ORF">WR25_23397</name>
</gene>
<dbReference type="Proteomes" id="UP000218231">
    <property type="component" value="Unassembled WGS sequence"/>
</dbReference>
<evidence type="ECO:0000256" key="1">
    <source>
        <dbReference type="SAM" id="MobiDB-lite"/>
    </source>
</evidence>
<dbReference type="AlphaFoldDB" id="A0A2A2M1I3"/>
<feature type="region of interest" description="Disordered" evidence="1">
    <location>
        <begin position="1"/>
        <end position="48"/>
    </location>
</feature>